<feature type="domain" description="Thioredoxin" evidence="19">
    <location>
        <begin position="493"/>
        <end position="632"/>
    </location>
</feature>
<dbReference type="PANTHER" id="PTHR32234:SF0">
    <property type="entry name" value="THIOL:DISULFIDE INTERCHANGE PROTEIN DSBD"/>
    <property type="match status" value="1"/>
</dbReference>
<protein>
    <recommendedName>
        <fullName evidence="18">Thiol:disulfide interchange protein DsbD</fullName>
        <ecNumber evidence="18">1.8.1.8</ecNumber>
    </recommendedName>
    <alternativeName>
        <fullName evidence="18">Protein-disulfide reductase</fullName>
        <shortName evidence="18">Disulfide reductase</shortName>
    </alternativeName>
</protein>
<keyword evidence="15 18" id="KW-0676">Redox-active center</keyword>
<dbReference type="EMBL" id="JBEWTB010000002">
    <property type="protein sequence ID" value="MET4756206.1"/>
    <property type="molecule type" value="Genomic_DNA"/>
</dbReference>
<dbReference type="InterPro" id="IPR036249">
    <property type="entry name" value="Thioredoxin-like_sf"/>
</dbReference>
<keyword evidence="10 18" id="KW-1133">Transmembrane helix</keyword>
<keyword evidence="21" id="KW-1185">Reference proteome</keyword>
<keyword evidence="11 18" id="KW-0560">Oxidoreductase</keyword>
<keyword evidence="5 18" id="KW-0997">Cell inner membrane</keyword>
<dbReference type="GO" id="GO:0016491">
    <property type="term" value="F:oxidoreductase activity"/>
    <property type="evidence" value="ECO:0007669"/>
    <property type="project" value="UniProtKB-KW"/>
</dbReference>
<dbReference type="InterPro" id="IPR022910">
    <property type="entry name" value="Thiol_diS_interchange_DbsD"/>
</dbReference>
<feature type="disulfide bond" description="Redox-active" evidence="18">
    <location>
        <begin position="547"/>
        <end position="550"/>
    </location>
</feature>
<proteinExistence type="inferred from homology"/>
<evidence type="ECO:0000256" key="7">
    <source>
        <dbReference type="ARBA" id="ARBA00022729"/>
    </source>
</evidence>
<evidence type="ECO:0000256" key="2">
    <source>
        <dbReference type="ARBA" id="ARBA00007241"/>
    </source>
</evidence>
<dbReference type="Proteomes" id="UP001549366">
    <property type="component" value="Unassembled WGS sequence"/>
</dbReference>
<accession>A0ABV2SEN3</accession>
<gene>
    <name evidence="18" type="primary">dsbD</name>
    <name evidence="20" type="ORF">V5J35_001398</name>
</gene>
<evidence type="ECO:0000313" key="21">
    <source>
        <dbReference type="Proteomes" id="UP001549366"/>
    </source>
</evidence>
<dbReference type="SUPFAM" id="SSF74863">
    <property type="entry name" value="Thiol:disulfide interchange protein DsbD, N-terminal domain (DsbD-alpha)"/>
    <property type="match status" value="1"/>
</dbReference>
<feature type="transmembrane region" description="Helical" evidence="18">
    <location>
        <begin position="402"/>
        <end position="422"/>
    </location>
</feature>
<feature type="transmembrane region" description="Helical" evidence="18">
    <location>
        <begin position="332"/>
        <end position="361"/>
    </location>
</feature>
<dbReference type="InterPro" id="IPR036929">
    <property type="entry name" value="DsbDN_sf"/>
</dbReference>
<dbReference type="InterPro" id="IPR003834">
    <property type="entry name" value="Cyt_c_assmbl_TM_dom"/>
</dbReference>
<keyword evidence="3 18" id="KW-0813">Transport</keyword>
<evidence type="ECO:0000256" key="12">
    <source>
        <dbReference type="ARBA" id="ARBA00023027"/>
    </source>
</evidence>
<dbReference type="NCBIfam" id="NF001419">
    <property type="entry name" value="PRK00293.1"/>
    <property type="match status" value="1"/>
</dbReference>
<comment type="function">
    <text evidence="18">Required to facilitate the formation of correct disulfide bonds in some periplasmic proteins and for the assembly of the periplasmic c-type cytochromes. Acts by transferring electrons from cytoplasmic thioredoxin to the periplasm. This transfer involves a cascade of disulfide bond formation and reduction steps.</text>
</comment>
<dbReference type="HAMAP" id="MF_00399">
    <property type="entry name" value="DbsD"/>
    <property type="match status" value="1"/>
</dbReference>
<dbReference type="SUPFAM" id="SSF52833">
    <property type="entry name" value="Thioredoxin-like"/>
    <property type="match status" value="1"/>
</dbReference>
<evidence type="ECO:0000256" key="6">
    <source>
        <dbReference type="ARBA" id="ARBA00022692"/>
    </source>
</evidence>
<comment type="catalytic activity">
    <reaction evidence="16 18">
        <text>[protein]-dithiol + NAD(+) = [protein]-disulfide + NADH + H(+)</text>
        <dbReference type="Rhea" id="RHEA:18749"/>
        <dbReference type="Rhea" id="RHEA-COMP:10593"/>
        <dbReference type="Rhea" id="RHEA-COMP:10594"/>
        <dbReference type="ChEBI" id="CHEBI:15378"/>
        <dbReference type="ChEBI" id="CHEBI:29950"/>
        <dbReference type="ChEBI" id="CHEBI:50058"/>
        <dbReference type="ChEBI" id="CHEBI:57540"/>
        <dbReference type="ChEBI" id="CHEBI:57945"/>
        <dbReference type="EC" id="1.8.1.8"/>
    </reaction>
</comment>
<evidence type="ECO:0000256" key="17">
    <source>
        <dbReference type="ARBA" id="ARBA00047804"/>
    </source>
</evidence>
<feature type="transmembrane region" description="Helical" evidence="18">
    <location>
        <begin position="428"/>
        <end position="447"/>
    </location>
</feature>
<comment type="catalytic activity">
    <reaction evidence="17 18">
        <text>[protein]-dithiol + NADP(+) = [protein]-disulfide + NADPH + H(+)</text>
        <dbReference type="Rhea" id="RHEA:18753"/>
        <dbReference type="Rhea" id="RHEA-COMP:10593"/>
        <dbReference type="Rhea" id="RHEA-COMP:10594"/>
        <dbReference type="ChEBI" id="CHEBI:15378"/>
        <dbReference type="ChEBI" id="CHEBI:29950"/>
        <dbReference type="ChEBI" id="CHEBI:50058"/>
        <dbReference type="ChEBI" id="CHEBI:57783"/>
        <dbReference type="ChEBI" id="CHEBI:58349"/>
        <dbReference type="EC" id="1.8.1.8"/>
    </reaction>
</comment>
<dbReference type="PROSITE" id="PS00194">
    <property type="entry name" value="THIOREDOXIN_1"/>
    <property type="match status" value="1"/>
</dbReference>
<dbReference type="Gene3D" id="3.40.30.10">
    <property type="entry name" value="Glutaredoxin"/>
    <property type="match status" value="1"/>
</dbReference>
<keyword evidence="4 18" id="KW-1003">Cell membrane</keyword>
<evidence type="ECO:0000256" key="1">
    <source>
        <dbReference type="ARBA" id="ARBA00004429"/>
    </source>
</evidence>
<comment type="subcellular location">
    <subcellularLocation>
        <location evidence="1 18">Cell inner membrane</location>
        <topology evidence="1 18">Multi-pass membrane protein</topology>
    </subcellularLocation>
</comment>
<sequence>MSGKSSTALIKSSAVAGIFLFLGLFLFSQLLRAEGLQGLISSSPSGQQTFIPVEEAFQLSGEILNNQALVHFTVTPGHYLYKKRFSFTARHSETTLGEPVYPSGKEKFDENFGELLEVFDQNITIQLPVSSSQNMPEIDVRFQGCAEAGLCYPPHTKTLALAASDGSFVPVSTIRSPDSTSVDASDSYSSSYSNNYLNNYESTISEKSFVASLLLFLLAGIGLTFTPCVLPMVPILSSILVGNSTASRPKIISLTLAYILSMSLTFAIAGTLMGLFGASLNLQAKLQSPWLIGPFAALFVLLALSMFGLYELQLPEKLRNKLGNSDQSQGKLSGAMIMGVLSALVVSPCVSAPLAGALIYIGTTGDALLGGLSLFALGLGMGLPLLLIGIGGRHLLPKAGQWMDSVKTFFGFLLLAVAIWMLERVIPGPITLLLWGSLLVGGGVRLGAINFQPKTGRAIVSQTLGIILLVYGGCLIVGAAKGNTDPLQPLAATISTDPASAISPATSSVNNRLIFTKTHSVTELDNLLQQAALQERPVMVDVYADWCLSCKVVERTVFPDPDVRPLLEQLQLLKLDITDNTRHHQAWLNDYQLFGPPALLFFDPSGQEISQIRTLGEIQAPALASKLKTLLSGQ</sequence>
<dbReference type="InterPro" id="IPR028250">
    <property type="entry name" value="DsbDN"/>
</dbReference>
<feature type="transmembrane region" description="Helical" evidence="18">
    <location>
        <begin position="209"/>
        <end position="230"/>
    </location>
</feature>
<dbReference type="PROSITE" id="PS51352">
    <property type="entry name" value="THIOREDOXIN_2"/>
    <property type="match status" value="1"/>
</dbReference>
<feature type="transmembrane region" description="Helical" evidence="18">
    <location>
        <begin position="251"/>
        <end position="278"/>
    </location>
</feature>
<keyword evidence="6 18" id="KW-0812">Transmembrane</keyword>
<keyword evidence="13 18" id="KW-0472">Membrane</keyword>
<organism evidence="20 21">
    <name type="scientific">Endozoicomonas lisbonensis</name>
    <dbReference type="NCBI Taxonomy" id="3120522"/>
    <lineage>
        <taxon>Bacteria</taxon>
        <taxon>Pseudomonadati</taxon>
        <taxon>Pseudomonadota</taxon>
        <taxon>Gammaproteobacteria</taxon>
        <taxon>Oceanospirillales</taxon>
        <taxon>Endozoicomonadaceae</taxon>
        <taxon>Endozoicomonas</taxon>
    </lineage>
</organism>
<feature type="transmembrane region" description="Helical" evidence="18">
    <location>
        <begin position="459"/>
        <end position="480"/>
    </location>
</feature>
<dbReference type="InterPro" id="IPR017937">
    <property type="entry name" value="Thioredoxin_CS"/>
</dbReference>
<feature type="transmembrane region" description="Helical" evidence="18">
    <location>
        <begin position="290"/>
        <end position="312"/>
    </location>
</feature>
<feature type="transmembrane region" description="Helical" evidence="18">
    <location>
        <begin position="367"/>
        <end position="390"/>
    </location>
</feature>
<reference evidence="20 21" key="1">
    <citation type="submission" date="2024-06" db="EMBL/GenBank/DDBJ databases">
        <title>Genomic Encyclopedia of Type Strains, Phase V (KMG-V): Genome sequencing to study the core and pangenomes of soil and plant-associated prokaryotes.</title>
        <authorList>
            <person name="Whitman W."/>
        </authorList>
    </citation>
    <scope>NUCLEOTIDE SEQUENCE [LARGE SCALE GENOMIC DNA]</scope>
    <source>
        <strain evidence="20 21">NE40</strain>
    </source>
</reference>
<dbReference type="Gene3D" id="2.60.40.1250">
    <property type="entry name" value="Thiol:disulfide interchange protein DsbD, N-terminal domain"/>
    <property type="match status" value="1"/>
</dbReference>
<evidence type="ECO:0000256" key="8">
    <source>
        <dbReference type="ARBA" id="ARBA00022748"/>
    </source>
</evidence>
<evidence type="ECO:0000256" key="14">
    <source>
        <dbReference type="ARBA" id="ARBA00023157"/>
    </source>
</evidence>
<dbReference type="RefSeq" id="WP_354010560.1">
    <property type="nucleotide sequence ID" value="NZ_JBEWTA010000001.1"/>
</dbReference>
<evidence type="ECO:0000259" key="19">
    <source>
        <dbReference type="PROSITE" id="PS51352"/>
    </source>
</evidence>
<dbReference type="Pfam" id="PF02683">
    <property type="entry name" value="DsbD_TM"/>
    <property type="match status" value="1"/>
</dbReference>
<dbReference type="Pfam" id="PF13899">
    <property type="entry name" value="Thioredoxin_7"/>
    <property type="match status" value="1"/>
</dbReference>
<evidence type="ECO:0000256" key="9">
    <source>
        <dbReference type="ARBA" id="ARBA00022982"/>
    </source>
</evidence>
<evidence type="ECO:0000256" key="5">
    <source>
        <dbReference type="ARBA" id="ARBA00022519"/>
    </source>
</evidence>
<evidence type="ECO:0000256" key="16">
    <source>
        <dbReference type="ARBA" id="ARBA00047388"/>
    </source>
</evidence>
<dbReference type="Pfam" id="PF11412">
    <property type="entry name" value="DsbD_N"/>
    <property type="match status" value="1"/>
</dbReference>
<dbReference type="InterPro" id="IPR013766">
    <property type="entry name" value="Thioredoxin_domain"/>
</dbReference>
<evidence type="ECO:0000313" key="20">
    <source>
        <dbReference type="EMBL" id="MET4756206.1"/>
    </source>
</evidence>
<comment type="caution">
    <text evidence="20">The sequence shown here is derived from an EMBL/GenBank/DDBJ whole genome shotgun (WGS) entry which is preliminary data.</text>
</comment>
<evidence type="ECO:0000256" key="15">
    <source>
        <dbReference type="ARBA" id="ARBA00023284"/>
    </source>
</evidence>
<evidence type="ECO:0000256" key="18">
    <source>
        <dbReference type="HAMAP-Rule" id="MF_00399"/>
    </source>
</evidence>
<evidence type="ECO:0000256" key="3">
    <source>
        <dbReference type="ARBA" id="ARBA00022448"/>
    </source>
</evidence>
<keyword evidence="12 18" id="KW-0520">NAD</keyword>
<comment type="caution">
    <text evidence="18">Lacks conserved residue(s) required for the propagation of feature annotation.</text>
</comment>
<keyword evidence="7" id="KW-0732">Signal</keyword>
<evidence type="ECO:0000256" key="11">
    <source>
        <dbReference type="ARBA" id="ARBA00023002"/>
    </source>
</evidence>
<keyword evidence="14 18" id="KW-1015">Disulfide bond</keyword>
<evidence type="ECO:0000256" key="10">
    <source>
        <dbReference type="ARBA" id="ARBA00022989"/>
    </source>
</evidence>
<keyword evidence="8 18" id="KW-0201">Cytochrome c-type biogenesis</keyword>
<evidence type="ECO:0000256" key="4">
    <source>
        <dbReference type="ARBA" id="ARBA00022475"/>
    </source>
</evidence>
<keyword evidence="9 18" id="KW-0249">Electron transport</keyword>
<evidence type="ECO:0000256" key="13">
    <source>
        <dbReference type="ARBA" id="ARBA00023136"/>
    </source>
</evidence>
<dbReference type="PANTHER" id="PTHR32234">
    <property type="entry name" value="THIOL:DISULFIDE INTERCHANGE PROTEIN DSBD"/>
    <property type="match status" value="1"/>
</dbReference>
<comment type="similarity">
    <text evidence="2 18">Belongs to the thioredoxin family. DsbD subfamily.</text>
</comment>
<name>A0ABV2SEN3_9GAMM</name>
<feature type="disulfide bond" description="Redox-active" evidence="18">
    <location>
        <begin position="145"/>
        <end position="151"/>
    </location>
</feature>
<dbReference type="EC" id="1.8.1.8" evidence="18"/>